<feature type="chain" id="PRO_5018303538" evidence="1">
    <location>
        <begin position="21"/>
        <end position="104"/>
    </location>
</feature>
<dbReference type="Proteomes" id="UP000079169">
    <property type="component" value="Unplaced"/>
</dbReference>
<keyword evidence="1" id="KW-0732">Signal</keyword>
<name>A0A3Q0J400_DIACI</name>
<gene>
    <name evidence="3" type="primary">LOC113468596</name>
</gene>
<sequence length="104" mass="11952">MTNFLQVMTLLGLTLSWAKGDDQDRLLCSLKSCTSQVKITTPPPPDVQISSDVQDVLLRHITNRIMVTFHQTQRYTAICEFAKMKGHQEHCNCDTREIRTEEDQ</sequence>
<evidence type="ECO:0000313" key="3">
    <source>
        <dbReference type="RefSeq" id="XP_026681440.1"/>
    </source>
</evidence>
<dbReference type="PaxDb" id="121845-A0A3Q0J400"/>
<feature type="signal peptide" evidence="1">
    <location>
        <begin position="1"/>
        <end position="20"/>
    </location>
</feature>
<proteinExistence type="predicted"/>
<dbReference type="KEGG" id="dci:113468596"/>
<keyword evidence="2" id="KW-1185">Reference proteome</keyword>
<dbReference type="AlphaFoldDB" id="A0A3Q0J400"/>
<organism evidence="2 3">
    <name type="scientific">Diaphorina citri</name>
    <name type="common">Asian citrus psyllid</name>
    <dbReference type="NCBI Taxonomy" id="121845"/>
    <lineage>
        <taxon>Eukaryota</taxon>
        <taxon>Metazoa</taxon>
        <taxon>Ecdysozoa</taxon>
        <taxon>Arthropoda</taxon>
        <taxon>Hexapoda</taxon>
        <taxon>Insecta</taxon>
        <taxon>Pterygota</taxon>
        <taxon>Neoptera</taxon>
        <taxon>Paraneoptera</taxon>
        <taxon>Hemiptera</taxon>
        <taxon>Sternorrhyncha</taxon>
        <taxon>Psylloidea</taxon>
        <taxon>Psyllidae</taxon>
        <taxon>Diaphorininae</taxon>
        <taxon>Diaphorina</taxon>
    </lineage>
</organism>
<dbReference type="GeneID" id="113468596"/>
<dbReference type="RefSeq" id="XP_026681440.1">
    <property type="nucleotide sequence ID" value="XM_026825639.1"/>
</dbReference>
<protein>
    <submittedName>
        <fullName evidence="3">Uncharacterized protein LOC113468596</fullName>
    </submittedName>
</protein>
<evidence type="ECO:0000313" key="2">
    <source>
        <dbReference type="Proteomes" id="UP000079169"/>
    </source>
</evidence>
<reference evidence="3" key="1">
    <citation type="submission" date="2025-08" db="UniProtKB">
        <authorList>
            <consortium name="RefSeq"/>
        </authorList>
    </citation>
    <scope>IDENTIFICATION</scope>
</reference>
<accession>A0A3Q0J400</accession>
<evidence type="ECO:0000256" key="1">
    <source>
        <dbReference type="SAM" id="SignalP"/>
    </source>
</evidence>